<evidence type="ECO:0000313" key="1">
    <source>
        <dbReference type="EMBL" id="KAF2478501.1"/>
    </source>
</evidence>
<dbReference type="OrthoDB" id="496981at2759"/>
<dbReference type="RefSeq" id="XP_033585071.1">
    <property type="nucleotide sequence ID" value="XM_033734997.1"/>
</dbReference>
<protein>
    <recommendedName>
        <fullName evidence="3">Histidine phosphatase superfamily</fullName>
    </recommendedName>
</protein>
<dbReference type="Proteomes" id="UP000799767">
    <property type="component" value="Unassembled WGS sequence"/>
</dbReference>
<proteinExistence type="predicted"/>
<keyword evidence="2" id="KW-1185">Reference proteome</keyword>
<dbReference type="EMBL" id="MU001645">
    <property type="protein sequence ID" value="KAF2478501.1"/>
    <property type="molecule type" value="Genomic_DNA"/>
</dbReference>
<evidence type="ECO:0000313" key="2">
    <source>
        <dbReference type="Proteomes" id="UP000799767"/>
    </source>
</evidence>
<evidence type="ECO:0008006" key="3">
    <source>
        <dbReference type="Google" id="ProtNLM"/>
    </source>
</evidence>
<reference evidence="1" key="1">
    <citation type="journal article" date="2020" name="Stud. Mycol.">
        <title>101 Dothideomycetes genomes: a test case for predicting lifestyles and emergence of pathogens.</title>
        <authorList>
            <person name="Haridas S."/>
            <person name="Albert R."/>
            <person name="Binder M."/>
            <person name="Bloem J."/>
            <person name="Labutti K."/>
            <person name="Salamov A."/>
            <person name="Andreopoulos B."/>
            <person name="Baker S."/>
            <person name="Barry K."/>
            <person name="Bills G."/>
            <person name="Bluhm B."/>
            <person name="Cannon C."/>
            <person name="Castanera R."/>
            <person name="Culley D."/>
            <person name="Daum C."/>
            <person name="Ezra D."/>
            <person name="Gonzalez J."/>
            <person name="Henrissat B."/>
            <person name="Kuo A."/>
            <person name="Liang C."/>
            <person name="Lipzen A."/>
            <person name="Lutzoni F."/>
            <person name="Magnuson J."/>
            <person name="Mondo S."/>
            <person name="Nolan M."/>
            <person name="Ohm R."/>
            <person name="Pangilinan J."/>
            <person name="Park H.-J."/>
            <person name="Ramirez L."/>
            <person name="Alfaro M."/>
            <person name="Sun H."/>
            <person name="Tritt A."/>
            <person name="Yoshinaga Y."/>
            <person name="Zwiers L.-H."/>
            <person name="Turgeon B."/>
            <person name="Goodwin S."/>
            <person name="Spatafora J."/>
            <person name="Crous P."/>
            <person name="Grigoriev I."/>
        </authorList>
    </citation>
    <scope>NUCLEOTIDE SEQUENCE</scope>
    <source>
        <strain evidence="1">CBS 113389</strain>
    </source>
</reference>
<dbReference type="GeneID" id="54475999"/>
<organism evidence="1 2">
    <name type="scientific">Neohortaea acidophila</name>
    <dbReference type="NCBI Taxonomy" id="245834"/>
    <lineage>
        <taxon>Eukaryota</taxon>
        <taxon>Fungi</taxon>
        <taxon>Dikarya</taxon>
        <taxon>Ascomycota</taxon>
        <taxon>Pezizomycotina</taxon>
        <taxon>Dothideomycetes</taxon>
        <taxon>Dothideomycetidae</taxon>
        <taxon>Mycosphaerellales</taxon>
        <taxon>Teratosphaeriaceae</taxon>
        <taxon>Neohortaea</taxon>
    </lineage>
</organism>
<dbReference type="InterPro" id="IPR029033">
    <property type="entry name" value="His_PPase_superfam"/>
</dbReference>
<accession>A0A6A6PFK5</accession>
<dbReference type="SUPFAM" id="SSF53254">
    <property type="entry name" value="Phosphoglycerate mutase-like"/>
    <property type="match status" value="1"/>
</dbReference>
<name>A0A6A6PFK5_9PEZI</name>
<dbReference type="Gene3D" id="3.40.50.1240">
    <property type="entry name" value="Phosphoglycerate mutase-like"/>
    <property type="match status" value="1"/>
</dbReference>
<dbReference type="AlphaFoldDB" id="A0A6A6PFK5"/>
<gene>
    <name evidence="1" type="ORF">BDY17DRAFT_306148</name>
</gene>
<sequence>MRCAIQTAQYCFENVLPKTDSRRVFLLPDAQEITDLPCDIGSAPAAITHEFGELVDTRMVAEDWTSKKGKYGTDPESLQEWARRLRRWLRDQPEAEIVVVSQAGFLEYVTGSNLDDNGELRDFVSGWKQFLHFSRR</sequence>